<accession>A0ABQ4NL77</accession>
<keyword evidence="1" id="KW-0812">Transmembrane</keyword>
<dbReference type="EMBL" id="BPFH01000002">
    <property type="protein sequence ID" value="GIT94857.1"/>
    <property type="molecule type" value="Genomic_DNA"/>
</dbReference>
<feature type="transmembrane region" description="Helical" evidence="1">
    <location>
        <begin position="74"/>
        <end position="93"/>
    </location>
</feature>
<keyword evidence="1" id="KW-1133">Transmembrane helix</keyword>
<proteinExistence type="predicted"/>
<reference evidence="2 3" key="1">
    <citation type="submission" date="2021-05" db="EMBL/GenBank/DDBJ databases">
        <title>Bacteria Genome sequencing.</title>
        <authorList>
            <person name="Takabe Y."/>
            <person name="Nakajima Y."/>
            <person name="Suzuki S."/>
            <person name="Shiozaki T."/>
        </authorList>
    </citation>
    <scope>NUCLEOTIDE SEQUENCE [LARGE SCALE GENOMIC DNA]</scope>
    <source>
        <strain evidence="2 3">AI_62</strain>
    </source>
</reference>
<evidence type="ECO:0000256" key="1">
    <source>
        <dbReference type="SAM" id="Phobius"/>
    </source>
</evidence>
<evidence type="ECO:0000313" key="3">
    <source>
        <dbReference type="Proteomes" id="UP000786693"/>
    </source>
</evidence>
<feature type="transmembrane region" description="Helical" evidence="1">
    <location>
        <begin position="26"/>
        <end position="43"/>
    </location>
</feature>
<gene>
    <name evidence="2" type="ORF">JANAI62_14800</name>
</gene>
<keyword evidence="1" id="KW-0472">Membrane</keyword>
<sequence>MLRRPRPSADRLTTALVFWLAAREQSFKWLALLLGIASTVAIVQNWHPWPMVFGLPFCVIWIFYAWLHSERQLKYVNVLFTALYVYGLLRWLLVDAAG</sequence>
<protein>
    <recommendedName>
        <fullName evidence="4">Peptidase</fullName>
    </recommendedName>
</protein>
<comment type="caution">
    <text evidence="2">The sequence shown here is derived from an EMBL/GenBank/DDBJ whole genome shotgun (WGS) entry which is preliminary data.</text>
</comment>
<organism evidence="2 3">
    <name type="scientific">Jannaschia pagri</name>
    <dbReference type="NCBI Taxonomy" id="2829797"/>
    <lineage>
        <taxon>Bacteria</taxon>
        <taxon>Pseudomonadati</taxon>
        <taxon>Pseudomonadota</taxon>
        <taxon>Alphaproteobacteria</taxon>
        <taxon>Rhodobacterales</taxon>
        <taxon>Roseobacteraceae</taxon>
        <taxon>Jannaschia</taxon>
    </lineage>
</organism>
<name>A0ABQ4NL77_9RHOB</name>
<feature type="transmembrane region" description="Helical" evidence="1">
    <location>
        <begin position="49"/>
        <end position="67"/>
    </location>
</feature>
<evidence type="ECO:0008006" key="4">
    <source>
        <dbReference type="Google" id="ProtNLM"/>
    </source>
</evidence>
<dbReference type="RefSeq" id="WP_255576201.1">
    <property type="nucleotide sequence ID" value="NZ_BPFH01000002.1"/>
</dbReference>
<dbReference type="Proteomes" id="UP000786693">
    <property type="component" value="Unassembled WGS sequence"/>
</dbReference>
<keyword evidence="3" id="KW-1185">Reference proteome</keyword>
<evidence type="ECO:0000313" key="2">
    <source>
        <dbReference type="EMBL" id="GIT94857.1"/>
    </source>
</evidence>